<protein>
    <submittedName>
        <fullName evidence="2">Transposase</fullName>
    </submittedName>
</protein>
<name>A0A7I4Z240_HAECO</name>
<keyword evidence="1" id="KW-1185">Reference proteome</keyword>
<accession>A0A7I4Z240</accession>
<reference evidence="2" key="1">
    <citation type="submission" date="2020-12" db="UniProtKB">
        <authorList>
            <consortium name="WormBaseParasite"/>
        </authorList>
    </citation>
    <scope>IDENTIFICATION</scope>
    <source>
        <strain evidence="2">MHco3</strain>
    </source>
</reference>
<evidence type="ECO:0000313" key="2">
    <source>
        <dbReference type="WBParaSite" id="HCON_00171820-00001"/>
    </source>
</evidence>
<dbReference type="Proteomes" id="UP000025227">
    <property type="component" value="Unplaced"/>
</dbReference>
<dbReference type="AlphaFoldDB" id="A0A7I4Z240"/>
<evidence type="ECO:0000313" key="1">
    <source>
        <dbReference type="Proteomes" id="UP000025227"/>
    </source>
</evidence>
<dbReference type="WBParaSite" id="HCON_00171820-00001">
    <property type="protein sequence ID" value="HCON_00171820-00001"/>
    <property type="gene ID" value="HCON_00171820"/>
</dbReference>
<sequence length="127" mass="14102">MLMQNGMIPDTSSFLNGANICERFSYVYLGGRGVNKINDLAQALRRREQVAWGAFKNIEGSVKKPNNIRLIAVLPALTSAIARLSSSQYHGLYKSRKIMHSASFNVLWKTRCLEVPIHASADGSSEF</sequence>
<organism evidence="1 2">
    <name type="scientific">Haemonchus contortus</name>
    <name type="common">Barber pole worm</name>
    <dbReference type="NCBI Taxonomy" id="6289"/>
    <lineage>
        <taxon>Eukaryota</taxon>
        <taxon>Metazoa</taxon>
        <taxon>Ecdysozoa</taxon>
        <taxon>Nematoda</taxon>
        <taxon>Chromadorea</taxon>
        <taxon>Rhabditida</taxon>
        <taxon>Rhabditina</taxon>
        <taxon>Rhabditomorpha</taxon>
        <taxon>Strongyloidea</taxon>
        <taxon>Trichostrongylidae</taxon>
        <taxon>Haemonchus</taxon>
    </lineage>
</organism>
<proteinExistence type="predicted"/>